<dbReference type="CDD" id="cd03811">
    <property type="entry name" value="GT4_GT28_WabH-like"/>
    <property type="match status" value="1"/>
</dbReference>
<evidence type="ECO:0000259" key="1">
    <source>
        <dbReference type="Pfam" id="PF00534"/>
    </source>
</evidence>
<reference evidence="4 5" key="1">
    <citation type="submission" date="2017-12" db="EMBL/GenBank/DDBJ databases">
        <title>FDA dAtabase for Regulatory Grade micrObial Sequences (FDA-ARGOS): Supporting development and validation of Infectious Disease Dx tests.</title>
        <authorList>
            <person name="Hoffmann M."/>
            <person name="Allard M."/>
            <person name="Evans P."/>
            <person name="Brown E."/>
            <person name="Tallon L.J."/>
            <person name="Sadzewicz L."/>
            <person name="Sengamalay N."/>
            <person name="Ott S."/>
            <person name="Godinez A."/>
            <person name="Nagaraj S."/>
            <person name="Vavikolanu K."/>
            <person name="Aluvathingal J."/>
            <person name="Nadendla S."/>
            <person name="Hobson J."/>
            <person name="Sichtig H."/>
        </authorList>
    </citation>
    <scope>NUCLEOTIDE SEQUENCE [LARGE SCALE GENOMIC DNA]</scope>
    <source>
        <strain evidence="5">ATCC 17749</strain>
        <strain evidence="4">FDAARGOS_97</strain>
    </source>
</reference>
<keyword evidence="3" id="KW-0808">Transferase</keyword>
<dbReference type="Proteomes" id="UP000054316">
    <property type="component" value="Unassembled WGS sequence"/>
</dbReference>
<dbReference type="SUPFAM" id="SSF53756">
    <property type="entry name" value="UDP-Glycosyltransferase/glycogen phosphorylase"/>
    <property type="match status" value="1"/>
</dbReference>
<dbReference type="InterPro" id="IPR028098">
    <property type="entry name" value="Glyco_trans_4-like_N"/>
</dbReference>
<organism evidence="3 6">
    <name type="scientific">Vibrio alginolyticus</name>
    <dbReference type="NCBI Taxonomy" id="663"/>
    <lineage>
        <taxon>Bacteria</taxon>
        <taxon>Pseudomonadati</taxon>
        <taxon>Pseudomonadota</taxon>
        <taxon>Gammaproteobacteria</taxon>
        <taxon>Vibrionales</taxon>
        <taxon>Vibrionaceae</taxon>
        <taxon>Vibrio</taxon>
    </lineage>
</organism>
<dbReference type="PANTHER" id="PTHR12526:SF630">
    <property type="entry name" value="GLYCOSYLTRANSFERASE"/>
    <property type="match status" value="1"/>
</dbReference>
<dbReference type="PANTHER" id="PTHR12526">
    <property type="entry name" value="GLYCOSYLTRANSFERASE"/>
    <property type="match status" value="1"/>
</dbReference>
<feature type="domain" description="Glycosyltransferase subfamily 4-like N-terminal" evidence="2">
    <location>
        <begin position="72"/>
        <end position="162"/>
    </location>
</feature>
<reference evidence="3 6" key="2">
    <citation type="submission" date="2019-09" db="EMBL/GenBank/DDBJ databases">
        <title>Draft genome sequencing and comparative genomics of hatchery-associated Vibrios.</title>
        <authorList>
            <person name="Kehlet-Delgado H."/>
            <person name="Mueller R.S."/>
        </authorList>
    </citation>
    <scope>NUCLEOTIDE SEQUENCE [LARGE SCALE GENOMIC DNA]</scope>
    <source>
        <strain evidence="3 6">081416A</strain>
    </source>
</reference>
<dbReference type="Proteomes" id="UP000532247">
    <property type="component" value="Unassembled WGS sequence"/>
</dbReference>
<keyword evidence="5" id="KW-1185">Reference proteome</keyword>
<evidence type="ECO:0000313" key="6">
    <source>
        <dbReference type="Proteomes" id="UP000532247"/>
    </source>
</evidence>
<sequence>MMKTKILHIINDLSQNGGAQKFLVDLVLEHKPEYEIKILVLCDENDYLPMLSAQGIECFNWRTLPLSEKFSLLRWPDVVHGHLYPSIYLALLAVGKKRIQTEHCSYNRRRDYPLFKFMEYVLYWGHDLTVSISEKVQDELVKFMPRYQHKYHVVHNGVDLKRFSMTPRCASHLIDKPVIKIGMVGRLHQHKDHETLIQALIHLPRRYELHLAGDGEKKSSLQELATKINVAQRVHFHGVVSDVPAFLNDMDIYVQSSHVEGFGLAAVEAMAAGLPVLSSDVPGLDDVTGRAEYLFQVGNATELSQKVLQLCESVERYDAASQYSVNRASLYTIDKFREGYYGIYQQLCANK</sequence>
<dbReference type="Pfam" id="PF00534">
    <property type="entry name" value="Glycos_transf_1"/>
    <property type="match status" value="1"/>
</dbReference>
<gene>
    <name evidence="4" type="ORF">AL553_022080</name>
    <name evidence="3" type="ORF">F0254_04805</name>
</gene>
<evidence type="ECO:0000313" key="4">
    <source>
        <dbReference type="EMBL" id="PNP20329.1"/>
    </source>
</evidence>
<dbReference type="GO" id="GO:0016757">
    <property type="term" value="F:glycosyltransferase activity"/>
    <property type="evidence" value="ECO:0007669"/>
    <property type="project" value="InterPro"/>
</dbReference>
<dbReference type="GO" id="GO:1901135">
    <property type="term" value="P:carbohydrate derivative metabolic process"/>
    <property type="evidence" value="ECO:0007669"/>
    <property type="project" value="UniProtKB-ARBA"/>
</dbReference>
<proteinExistence type="predicted"/>
<dbReference type="Gene3D" id="3.40.50.2000">
    <property type="entry name" value="Glycogen Phosphorylase B"/>
    <property type="match status" value="2"/>
</dbReference>
<comment type="caution">
    <text evidence="3">The sequence shown here is derived from an EMBL/GenBank/DDBJ whole genome shotgun (WGS) entry which is preliminary data.</text>
</comment>
<protein>
    <submittedName>
        <fullName evidence="4">Glycosyl transferase</fullName>
    </submittedName>
    <submittedName>
        <fullName evidence="3">Glycosyltransferase</fullName>
    </submittedName>
</protein>
<evidence type="ECO:0000259" key="2">
    <source>
        <dbReference type="Pfam" id="PF13439"/>
    </source>
</evidence>
<evidence type="ECO:0000313" key="5">
    <source>
        <dbReference type="Proteomes" id="UP000054316"/>
    </source>
</evidence>
<dbReference type="EMBL" id="VTYF01000002">
    <property type="protein sequence ID" value="NOI08185.1"/>
    <property type="molecule type" value="Genomic_DNA"/>
</dbReference>
<dbReference type="AlphaFoldDB" id="A0A7Y4EXX0"/>
<feature type="domain" description="Glycosyl transferase family 1" evidence="1">
    <location>
        <begin position="172"/>
        <end position="324"/>
    </location>
</feature>
<evidence type="ECO:0000313" key="3">
    <source>
        <dbReference type="EMBL" id="NOI08185.1"/>
    </source>
</evidence>
<dbReference type="Pfam" id="PF13439">
    <property type="entry name" value="Glyco_transf_4"/>
    <property type="match status" value="1"/>
</dbReference>
<dbReference type="InterPro" id="IPR001296">
    <property type="entry name" value="Glyco_trans_1"/>
</dbReference>
<name>A0A7Y4EXX0_VIBAL</name>
<accession>A0A7Y4EXX0</accession>
<dbReference type="EMBL" id="LOSN02000002">
    <property type="protein sequence ID" value="PNP20329.1"/>
    <property type="molecule type" value="Genomic_DNA"/>
</dbReference>